<dbReference type="AlphaFoldDB" id="A0A8R2GA13"/>
<dbReference type="OrthoDB" id="7422469at2759"/>
<keyword evidence="3" id="KW-1185">Reference proteome</keyword>
<name>A0A8R2GA13_BOMMO</name>
<evidence type="ECO:0000256" key="1">
    <source>
        <dbReference type="SAM" id="SignalP"/>
    </source>
</evidence>
<evidence type="ECO:0000313" key="3">
    <source>
        <dbReference type="Proteomes" id="UP000005204"/>
    </source>
</evidence>
<accession>A0A8R2GA13</accession>
<reference evidence="3" key="1">
    <citation type="journal article" date="2008" name="Insect Biochem. Mol. Biol.">
        <title>The genome of a lepidopteran model insect, the silkworm Bombyx mori.</title>
        <authorList>
            <consortium name="International Silkworm Genome Consortium"/>
        </authorList>
    </citation>
    <scope>NUCLEOTIDE SEQUENCE [LARGE SCALE GENOMIC DNA]</scope>
    <source>
        <strain evidence="3">p50T</strain>
    </source>
</reference>
<dbReference type="GeneID" id="101743504"/>
<feature type="signal peptide" evidence="1">
    <location>
        <begin position="1"/>
        <end position="20"/>
    </location>
</feature>
<reference evidence="2" key="2">
    <citation type="submission" date="2022-06" db="UniProtKB">
        <authorList>
            <consortium name="EnsemblMetazoa"/>
        </authorList>
    </citation>
    <scope>IDENTIFICATION</scope>
    <source>
        <strain evidence="2">p50T (Dazao)</strain>
    </source>
</reference>
<dbReference type="EnsemblMetazoa" id="XM_012691387.3">
    <property type="protein sequence ID" value="XP_012546841.1"/>
    <property type="gene ID" value="LOC101743504"/>
</dbReference>
<dbReference type="Proteomes" id="UP000005204">
    <property type="component" value="Unassembled WGS sequence"/>
</dbReference>
<feature type="chain" id="PRO_5035843671" evidence="1">
    <location>
        <begin position="21"/>
        <end position="126"/>
    </location>
</feature>
<sequence>MVKTVSLVIAMSLLVNDVHFIQDGSFLESKYFPTNLVHLVTTSLIVKEIPIFPKLFWRGCPLLCSLSEVAVCLLFMEASLRYVWNYVREYILRNSDDLLAQLTDDERLDWLFGVLVPTTHQFHAFT</sequence>
<dbReference type="KEGG" id="bmor:101743504"/>
<keyword evidence="1" id="KW-0732">Signal</keyword>
<organism evidence="2 3">
    <name type="scientific">Bombyx mori</name>
    <name type="common">Silk moth</name>
    <dbReference type="NCBI Taxonomy" id="7091"/>
    <lineage>
        <taxon>Eukaryota</taxon>
        <taxon>Metazoa</taxon>
        <taxon>Ecdysozoa</taxon>
        <taxon>Arthropoda</taxon>
        <taxon>Hexapoda</taxon>
        <taxon>Insecta</taxon>
        <taxon>Pterygota</taxon>
        <taxon>Neoptera</taxon>
        <taxon>Endopterygota</taxon>
        <taxon>Lepidoptera</taxon>
        <taxon>Glossata</taxon>
        <taxon>Ditrysia</taxon>
        <taxon>Bombycoidea</taxon>
        <taxon>Bombycidae</taxon>
        <taxon>Bombycinae</taxon>
        <taxon>Bombyx</taxon>
    </lineage>
</organism>
<evidence type="ECO:0000313" key="2">
    <source>
        <dbReference type="EnsemblMetazoa" id="XP_012546841.1"/>
    </source>
</evidence>
<protein>
    <submittedName>
        <fullName evidence="2">Uncharacterized protein</fullName>
    </submittedName>
</protein>
<dbReference type="RefSeq" id="XP_012546841.1">
    <property type="nucleotide sequence ID" value="XM_012691387.4"/>
</dbReference>
<proteinExistence type="predicted"/>